<proteinExistence type="inferred from homology"/>
<dbReference type="EMBL" id="LR215048">
    <property type="protein sequence ID" value="VEU80686.1"/>
    <property type="molecule type" value="Genomic_DNA"/>
</dbReference>
<dbReference type="InterPro" id="IPR007861">
    <property type="entry name" value="DNA_mismatch_repair_MutS_clamp"/>
</dbReference>
<dbReference type="Pfam" id="PF01624">
    <property type="entry name" value="MutS_I"/>
    <property type="match status" value="1"/>
</dbReference>
<dbReference type="HAMAP" id="MF_00096">
    <property type="entry name" value="MutS"/>
    <property type="match status" value="1"/>
</dbReference>
<dbReference type="InterPro" id="IPR007860">
    <property type="entry name" value="DNA_mmatch_repair_MutS_con_dom"/>
</dbReference>
<evidence type="ECO:0000256" key="9">
    <source>
        <dbReference type="HAMAP-Rule" id="MF_00096"/>
    </source>
</evidence>
<gene>
    <name evidence="9 13" type="primary">mutS</name>
    <name evidence="13" type="ORF">NCTC10138_01066</name>
</gene>
<dbReference type="InterPro" id="IPR017261">
    <property type="entry name" value="DNA_mismatch_repair_MutS/MSH"/>
</dbReference>
<dbReference type="Gene3D" id="3.40.50.300">
    <property type="entry name" value="P-loop containing nucleotide triphosphate hydrolases"/>
    <property type="match status" value="1"/>
</dbReference>
<dbReference type="InterPro" id="IPR045076">
    <property type="entry name" value="MutS"/>
</dbReference>
<dbReference type="PIRSF" id="PIRSF037677">
    <property type="entry name" value="DNA_mis_repair_Msh6"/>
    <property type="match status" value="1"/>
</dbReference>
<sequence>MKDDNKQTYTPMMQQYLKIKEDYADALVFFRLGDFYELFFDDAIIASKVLEIALTARDAGSKVSMAGVPHHSVKPYIQKLIENGYKIAIAEQVTEPGKGLVEREVTRVITPGTVFEDEILEANKNNFIASLLVTEHGYLLTYADISTGESFLVDKLNKKEVIDQIKTLAIKELVVKNQYDTILIEELKSNGIYVTIHEEVNTHDTKWNEHLELNQRQGARHLLNYLNATQKQPLSHLQKIVVEENKKYMNVDFRVKKHLEIIESNTNNQKTTLLYHIDNTKTAMGARLLKHQLNHPLIDLNQINQRLDLITAFLPSQYRSELQERLSYIYDINRIVGKVSFKSVNARDLYQLRETLKQIEPLKETLYKYDNELINNLTNKLDNHQELIDLLEKAISDNPPLTIKEGGIIKTGHNEKLDELHNINAHSKEWLQNFEEEERERTGIKTLKVGYNRVFGYFIEISKAASLAMEEDFGYERKQTLTNSERYISPILKEKEDVILNAKDKAINLEYELFVEIRDEVTKYTYSLQELSGYIASIDVYLSHAISAEKNKYVRPTFNNLREVKIIKGRHPVVEKFTNFVANDIIMSEGETFLITGPNMSGKSTYMRMFALLSYMSQVGSFVPATSASLPIYDAIFTRIGSSDDLSGGKSTFMVEMVESNEALTYATNNSLILFDEIGRGTATYDGMALAQGMVEYIYTKIKAQMLFSTHYHELTALADNYEKITNLHVKAREEKNRMIFLHQVEKGASDKSYGLQVAALANLPKELIKRSEQILKQLENKEDKVKVDLFNYDDEEIIIDNTLSIEQEEVLDGLERIDFDKVTPIDALILLKNYQNKLKK</sequence>
<keyword evidence="7 9" id="KW-0234">DNA repair</keyword>
<dbReference type="STRING" id="1278311.GCA_000428705_00327"/>
<dbReference type="NCBIfam" id="TIGR01070">
    <property type="entry name" value="mutS1"/>
    <property type="match status" value="1"/>
</dbReference>
<dbReference type="Pfam" id="PF00488">
    <property type="entry name" value="MutS_V"/>
    <property type="match status" value="1"/>
</dbReference>
<feature type="domain" description="DNA mismatch repair proteins mutS family" evidence="12">
    <location>
        <begin position="671"/>
        <end position="687"/>
    </location>
</feature>
<evidence type="ECO:0000259" key="12">
    <source>
        <dbReference type="PROSITE" id="PS00486"/>
    </source>
</evidence>
<dbReference type="GO" id="GO:0005829">
    <property type="term" value="C:cytosol"/>
    <property type="evidence" value="ECO:0007669"/>
    <property type="project" value="TreeGrafter"/>
</dbReference>
<feature type="coiled-coil region" evidence="11">
    <location>
        <begin position="769"/>
        <end position="796"/>
    </location>
</feature>
<dbReference type="PANTHER" id="PTHR11361:SF34">
    <property type="entry name" value="DNA MISMATCH REPAIR PROTEIN MSH1, MITOCHONDRIAL"/>
    <property type="match status" value="1"/>
</dbReference>
<dbReference type="SUPFAM" id="SSF52540">
    <property type="entry name" value="P-loop containing nucleoside triphosphate hydrolases"/>
    <property type="match status" value="1"/>
</dbReference>
<dbReference type="GO" id="GO:0140664">
    <property type="term" value="F:ATP-dependent DNA damage sensor activity"/>
    <property type="evidence" value="ECO:0007669"/>
    <property type="project" value="InterPro"/>
</dbReference>
<dbReference type="Pfam" id="PF05192">
    <property type="entry name" value="MutS_III"/>
    <property type="match status" value="1"/>
</dbReference>
<reference evidence="13 14" key="1">
    <citation type="submission" date="2019-01" db="EMBL/GenBank/DDBJ databases">
        <authorList>
            <consortium name="Pathogen Informatics"/>
        </authorList>
    </citation>
    <scope>NUCLEOTIDE SEQUENCE [LARGE SCALE GENOMIC DNA]</scope>
    <source>
        <strain evidence="13 14">NCTC10138</strain>
    </source>
</reference>
<dbReference type="InterPro" id="IPR016151">
    <property type="entry name" value="DNA_mismatch_repair_MutS_N"/>
</dbReference>
<keyword evidence="3 9" id="KW-0547">Nucleotide-binding</keyword>
<dbReference type="FunFam" id="3.40.1170.10:FF:000001">
    <property type="entry name" value="DNA mismatch repair protein MutS"/>
    <property type="match status" value="1"/>
</dbReference>
<dbReference type="RefSeq" id="WP_026390028.1">
    <property type="nucleotide sequence ID" value="NZ_LR215048.1"/>
</dbReference>
<dbReference type="InterPro" id="IPR036678">
    <property type="entry name" value="MutS_con_dom_sf"/>
</dbReference>
<evidence type="ECO:0000256" key="3">
    <source>
        <dbReference type="ARBA" id="ARBA00022741"/>
    </source>
</evidence>
<evidence type="ECO:0000256" key="6">
    <source>
        <dbReference type="ARBA" id="ARBA00023125"/>
    </source>
</evidence>
<dbReference type="SMART" id="SM00533">
    <property type="entry name" value="MUTSd"/>
    <property type="match status" value="1"/>
</dbReference>
<dbReference type="AlphaFoldDB" id="A0A449BE22"/>
<dbReference type="SUPFAM" id="SSF48334">
    <property type="entry name" value="DNA repair protein MutS, domain III"/>
    <property type="match status" value="1"/>
</dbReference>
<dbReference type="InterPro" id="IPR007695">
    <property type="entry name" value="DNA_mismatch_repair_MutS-lik_N"/>
</dbReference>
<dbReference type="SUPFAM" id="SSF55271">
    <property type="entry name" value="DNA repair protein MutS, domain I"/>
    <property type="match status" value="1"/>
</dbReference>
<dbReference type="Pfam" id="PF05190">
    <property type="entry name" value="MutS_IV"/>
    <property type="match status" value="1"/>
</dbReference>
<feature type="binding site" evidence="9">
    <location>
        <begin position="597"/>
        <end position="604"/>
    </location>
    <ligand>
        <name>ATP</name>
        <dbReference type="ChEBI" id="CHEBI:30616"/>
    </ligand>
</feature>
<keyword evidence="14" id="KW-1185">Reference proteome</keyword>
<dbReference type="GO" id="GO:0030983">
    <property type="term" value="F:mismatched DNA binding"/>
    <property type="evidence" value="ECO:0007669"/>
    <property type="project" value="InterPro"/>
</dbReference>
<dbReference type="SUPFAM" id="SSF53150">
    <property type="entry name" value="DNA repair protein MutS, domain II"/>
    <property type="match status" value="1"/>
</dbReference>
<evidence type="ECO:0000256" key="1">
    <source>
        <dbReference type="ARBA" id="ARBA00006271"/>
    </source>
</evidence>
<dbReference type="InterPro" id="IPR007696">
    <property type="entry name" value="DNA_mismatch_repair_MutS_core"/>
</dbReference>
<evidence type="ECO:0000313" key="13">
    <source>
        <dbReference type="EMBL" id="VEU80686.1"/>
    </source>
</evidence>
<dbReference type="FunFam" id="3.40.50.300:FF:000870">
    <property type="entry name" value="MutS protein homolog 4"/>
    <property type="match status" value="1"/>
</dbReference>
<dbReference type="GO" id="GO:0006298">
    <property type="term" value="P:mismatch repair"/>
    <property type="evidence" value="ECO:0007669"/>
    <property type="project" value="UniProtKB-UniRule"/>
</dbReference>
<dbReference type="Pfam" id="PF05188">
    <property type="entry name" value="MutS_II"/>
    <property type="match status" value="1"/>
</dbReference>
<accession>A0A449BE22</accession>
<dbReference type="GO" id="GO:0005524">
    <property type="term" value="F:ATP binding"/>
    <property type="evidence" value="ECO:0007669"/>
    <property type="project" value="UniProtKB-UniRule"/>
</dbReference>
<comment type="function">
    <text evidence="8 9">This protein is involved in the repair of mismatches in DNA. It is possible that it carries out the mismatch recognition step. This protein has a weak ATPase activity.</text>
</comment>
<evidence type="ECO:0000256" key="10">
    <source>
        <dbReference type="RuleBase" id="RU003756"/>
    </source>
</evidence>
<dbReference type="Gene3D" id="3.30.420.110">
    <property type="entry name" value="MutS, connector domain"/>
    <property type="match status" value="1"/>
</dbReference>
<dbReference type="PROSITE" id="PS00486">
    <property type="entry name" value="DNA_MISMATCH_REPAIR_2"/>
    <property type="match status" value="1"/>
</dbReference>
<dbReference type="Gene3D" id="1.10.1420.10">
    <property type="match status" value="2"/>
</dbReference>
<evidence type="ECO:0000256" key="11">
    <source>
        <dbReference type="SAM" id="Coils"/>
    </source>
</evidence>
<keyword evidence="6 9" id="KW-0238">DNA-binding</keyword>
<dbReference type="NCBIfam" id="NF003810">
    <property type="entry name" value="PRK05399.1"/>
    <property type="match status" value="1"/>
</dbReference>
<evidence type="ECO:0000256" key="8">
    <source>
        <dbReference type="ARBA" id="ARBA00024647"/>
    </source>
</evidence>
<evidence type="ECO:0000256" key="2">
    <source>
        <dbReference type="ARBA" id="ARBA00021982"/>
    </source>
</evidence>
<name>A0A449BE22_HAPAX</name>
<keyword evidence="4 9" id="KW-0227">DNA damage</keyword>
<dbReference type="Gene3D" id="3.40.1170.10">
    <property type="entry name" value="DNA repair protein MutS, domain I"/>
    <property type="match status" value="1"/>
</dbReference>
<dbReference type="InterPro" id="IPR036187">
    <property type="entry name" value="DNA_mismatch_repair_MutS_sf"/>
</dbReference>
<dbReference type="InterPro" id="IPR005748">
    <property type="entry name" value="DNA_mismatch_repair_MutS"/>
</dbReference>
<keyword evidence="11" id="KW-0175">Coiled coil</keyword>
<dbReference type="OrthoDB" id="9802448at2"/>
<evidence type="ECO:0000256" key="7">
    <source>
        <dbReference type="ARBA" id="ARBA00023204"/>
    </source>
</evidence>
<dbReference type="GO" id="GO:0003684">
    <property type="term" value="F:damaged DNA binding"/>
    <property type="evidence" value="ECO:0007669"/>
    <property type="project" value="UniProtKB-UniRule"/>
</dbReference>
<protein>
    <recommendedName>
        <fullName evidence="2 9">DNA mismatch repair protein MutS</fullName>
    </recommendedName>
</protein>
<keyword evidence="5 9" id="KW-0067">ATP-binding</keyword>
<organism evidence="13 14">
    <name type="scientific">Haploplasma axanthum</name>
    <name type="common">Acholeplasma axanthum</name>
    <dbReference type="NCBI Taxonomy" id="29552"/>
    <lineage>
        <taxon>Bacteria</taxon>
        <taxon>Bacillati</taxon>
        <taxon>Mycoplasmatota</taxon>
        <taxon>Mollicutes</taxon>
        <taxon>Acholeplasmatales</taxon>
        <taxon>Acholeplasmataceae</taxon>
        <taxon>Haploplasma</taxon>
    </lineage>
</organism>
<evidence type="ECO:0000313" key="14">
    <source>
        <dbReference type="Proteomes" id="UP000289841"/>
    </source>
</evidence>
<dbReference type="PANTHER" id="PTHR11361">
    <property type="entry name" value="DNA MISMATCH REPAIR PROTEIN MUTS FAMILY MEMBER"/>
    <property type="match status" value="1"/>
</dbReference>
<dbReference type="SMART" id="SM00534">
    <property type="entry name" value="MUTSac"/>
    <property type="match status" value="1"/>
</dbReference>
<dbReference type="KEGG" id="aaxa:NCTC10138_01066"/>
<dbReference type="InterPro" id="IPR027417">
    <property type="entry name" value="P-loop_NTPase"/>
</dbReference>
<evidence type="ECO:0000256" key="5">
    <source>
        <dbReference type="ARBA" id="ARBA00022840"/>
    </source>
</evidence>
<evidence type="ECO:0000256" key="4">
    <source>
        <dbReference type="ARBA" id="ARBA00022763"/>
    </source>
</evidence>
<dbReference type="Proteomes" id="UP000289841">
    <property type="component" value="Chromosome"/>
</dbReference>
<comment type="similarity">
    <text evidence="1 9 10">Belongs to the DNA mismatch repair MutS family.</text>
</comment>
<dbReference type="InterPro" id="IPR000432">
    <property type="entry name" value="DNA_mismatch_repair_MutS_C"/>
</dbReference>